<dbReference type="UniPathway" id="UPA00299"/>
<dbReference type="Pfam" id="PF02358">
    <property type="entry name" value="Trehalose_PPase"/>
    <property type="match status" value="1"/>
</dbReference>
<gene>
    <name evidence="5" type="ORF">NBRC3293_1090</name>
</gene>
<dbReference type="Proteomes" id="UP000484858">
    <property type="component" value="Unassembled WGS sequence"/>
</dbReference>
<dbReference type="PANTHER" id="PTHR43768">
    <property type="entry name" value="TREHALOSE 6-PHOSPHATE PHOSPHATASE"/>
    <property type="match status" value="1"/>
</dbReference>
<dbReference type="EMBL" id="BARJ01000005">
    <property type="protein sequence ID" value="GEM16593.1"/>
    <property type="molecule type" value="Genomic_DNA"/>
</dbReference>
<evidence type="ECO:0000256" key="1">
    <source>
        <dbReference type="ARBA" id="ARBA00005199"/>
    </source>
</evidence>
<evidence type="ECO:0000313" key="5">
    <source>
        <dbReference type="EMBL" id="GEM16593.1"/>
    </source>
</evidence>
<accession>A0A829WTZ0</accession>
<comment type="catalytic activity">
    <reaction evidence="4">
        <text>alpha,alpha-trehalose 6-phosphate + H2O = alpha,alpha-trehalose + phosphate</text>
        <dbReference type="Rhea" id="RHEA:23420"/>
        <dbReference type="ChEBI" id="CHEBI:15377"/>
        <dbReference type="ChEBI" id="CHEBI:16551"/>
        <dbReference type="ChEBI" id="CHEBI:43474"/>
        <dbReference type="ChEBI" id="CHEBI:58429"/>
        <dbReference type="EC" id="3.1.3.12"/>
    </reaction>
</comment>
<evidence type="ECO:0000256" key="3">
    <source>
        <dbReference type="ARBA" id="ARBA00022801"/>
    </source>
</evidence>
<keyword evidence="4" id="KW-0460">Magnesium</keyword>
<dbReference type="GO" id="GO:0005992">
    <property type="term" value="P:trehalose biosynthetic process"/>
    <property type="evidence" value="ECO:0007669"/>
    <property type="project" value="UniProtKB-UniPathway"/>
</dbReference>
<dbReference type="Gene3D" id="3.30.70.1020">
    <property type="entry name" value="Trehalose-6-phosphate phosphatase related protein, domain 2"/>
    <property type="match status" value="1"/>
</dbReference>
<protein>
    <recommendedName>
        <fullName evidence="4">Trehalose 6-phosphate phosphatase</fullName>
        <ecNumber evidence="4">3.1.3.12</ecNumber>
    </recommendedName>
</protein>
<dbReference type="NCBIfam" id="TIGR01484">
    <property type="entry name" value="HAD-SF-IIB"/>
    <property type="match status" value="1"/>
</dbReference>
<organism evidence="5 6">
    <name type="scientific">Gluconobacter oxydans NBRC 3293</name>
    <dbReference type="NCBI Taxonomy" id="1315969"/>
    <lineage>
        <taxon>Bacteria</taxon>
        <taxon>Pseudomonadati</taxon>
        <taxon>Pseudomonadota</taxon>
        <taxon>Alphaproteobacteria</taxon>
        <taxon>Acetobacterales</taxon>
        <taxon>Acetobacteraceae</taxon>
        <taxon>Gluconobacter</taxon>
    </lineage>
</organism>
<proteinExistence type="inferred from homology"/>
<dbReference type="Gene3D" id="3.40.50.1000">
    <property type="entry name" value="HAD superfamily/HAD-like"/>
    <property type="match status" value="1"/>
</dbReference>
<comment type="similarity">
    <text evidence="2 4">Belongs to the trehalose phosphatase family.</text>
</comment>
<evidence type="ECO:0000313" key="6">
    <source>
        <dbReference type="Proteomes" id="UP000484858"/>
    </source>
</evidence>
<dbReference type="PANTHER" id="PTHR43768:SF3">
    <property type="entry name" value="TREHALOSE 6-PHOSPHATE PHOSPHATASE"/>
    <property type="match status" value="1"/>
</dbReference>
<dbReference type="GO" id="GO:0046872">
    <property type="term" value="F:metal ion binding"/>
    <property type="evidence" value="ECO:0007669"/>
    <property type="project" value="UniProtKB-KW"/>
</dbReference>
<dbReference type="InterPro" id="IPR023214">
    <property type="entry name" value="HAD_sf"/>
</dbReference>
<dbReference type="CDD" id="cd01627">
    <property type="entry name" value="HAD_TPP"/>
    <property type="match status" value="1"/>
</dbReference>
<dbReference type="InterPro" id="IPR006379">
    <property type="entry name" value="HAD-SF_hydro_IIB"/>
</dbReference>
<comment type="function">
    <text evidence="4">Removes the phosphate from trehalose 6-phosphate to produce free trehalose.</text>
</comment>
<keyword evidence="3 4" id="KW-0378">Hydrolase</keyword>
<comment type="pathway">
    <text evidence="1 4">Glycan biosynthesis; trehalose biosynthesis.</text>
</comment>
<dbReference type="AlphaFoldDB" id="A0A829WTZ0"/>
<evidence type="ECO:0000256" key="4">
    <source>
        <dbReference type="RuleBase" id="RU361117"/>
    </source>
</evidence>
<dbReference type="NCBIfam" id="TIGR00685">
    <property type="entry name" value="T6PP"/>
    <property type="match status" value="1"/>
</dbReference>
<sequence length="254" mass="27708">MGRNDPETGRNDSFMIQVPFPPSRAALLLDFDGTLVDIAPTPESVRVPEGLAADLLRLRDMLDGALAIITGRPIAQIDHFLPDIPHAVAGEHGVMMRHAPGQALRERELPVVPGEWVQAVEKAAADHPGASVEHKKAGMVLHYRRAPEAESAFRELASAWPVENRGFHLQDAQMAIELRPLGIDKGKALRELMAEPPFAGRLPVFAGDDVTDRDGVRAARQMGGAGWLIPDDFPDAATFRRWLHDLSEGHGWGA</sequence>
<dbReference type="InterPro" id="IPR036412">
    <property type="entry name" value="HAD-like_sf"/>
</dbReference>
<comment type="cofactor">
    <cofactor evidence="4">
        <name>Mg(2+)</name>
        <dbReference type="ChEBI" id="CHEBI:18420"/>
    </cofactor>
</comment>
<evidence type="ECO:0000256" key="2">
    <source>
        <dbReference type="ARBA" id="ARBA00008770"/>
    </source>
</evidence>
<comment type="caution">
    <text evidence="5">The sequence shown here is derived from an EMBL/GenBank/DDBJ whole genome shotgun (WGS) entry which is preliminary data.</text>
</comment>
<dbReference type="EC" id="3.1.3.12" evidence="4"/>
<dbReference type="InterPro" id="IPR044651">
    <property type="entry name" value="OTSB-like"/>
</dbReference>
<keyword evidence="4" id="KW-0479">Metal-binding</keyword>
<reference evidence="5 6" key="1">
    <citation type="submission" date="2013-04" db="EMBL/GenBank/DDBJ databases">
        <title>Gluconobacter oxydans NBRC 3293 whole genome sequence.</title>
        <authorList>
            <person name="Matsutani M."/>
            <person name="Yakushi T."/>
            <person name="Matsushita K."/>
        </authorList>
    </citation>
    <scope>NUCLEOTIDE SEQUENCE [LARGE SCALE GENOMIC DNA]</scope>
    <source>
        <strain evidence="5 6">NBRC 3293</strain>
    </source>
</reference>
<dbReference type="InterPro" id="IPR003337">
    <property type="entry name" value="Trehalose_PPase"/>
</dbReference>
<dbReference type="GO" id="GO:0004805">
    <property type="term" value="F:trehalose-phosphatase activity"/>
    <property type="evidence" value="ECO:0007669"/>
    <property type="project" value="UniProtKB-EC"/>
</dbReference>
<name>A0A829WTZ0_GLUOY</name>
<dbReference type="SUPFAM" id="SSF56784">
    <property type="entry name" value="HAD-like"/>
    <property type="match status" value="1"/>
</dbReference>